<evidence type="ECO:0000313" key="2">
    <source>
        <dbReference type="EMBL" id="KXB06715.1"/>
    </source>
</evidence>
<dbReference type="PROSITE" id="PS51379">
    <property type="entry name" value="4FE4S_FER_2"/>
    <property type="match status" value="1"/>
</dbReference>
<dbReference type="Pfam" id="PF17179">
    <property type="entry name" value="Fer4_22"/>
    <property type="match status" value="1"/>
</dbReference>
<dbReference type="GO" id="GO:0016491">
    <property type="term" value="F:oxidoreductase activity"/>
    <property type="evidence" value="ECO:0007669"/>
    <property type="project" value="UniProtKB-ARBA"/>
</dbReference>
<dbReference type="SUPFAM" id="SSF46548">
    <property type="entry name" value="alpha-helical ferredoxin"/>
    <property type="match status" value="1"/>
</dbReference>
<dbReference type="PROSITE" id="PS00198">
    <property type="entry name" value="4FE4S_FER_1"/>
    <property type="match status" value="1"/>
</dbReference>
<organism evidence="2 3">
    <name type="scientific">candidate division MSBL1 archaeon SCGC-AAA382C18</name>
    <dbReference type="NCBI Taxonomy" id="1698281"/>
    <lineage>
        <taxon>Archaea</taxon>
        <taxon>Methanobacteriati</taxon>
        <taxon>Methanobacteriota</taxon>
        <taxon>candidate division MSBL1</taxon>
    </lineage>
</organism>
<dbReference type="Proteomes" id="UP000070404">
    <property type="component" value="Unassembled WGS sequence"/>
</dbReference>
<dbReference type="EMBL" id="LHYF01000027">
    <property type="protein sequence ID" value="KXB06715.1"/>
    <property type="molecule type" value="Genomic_DNA"/>
</dbReference>
<protein>
    <submittedName>
        <fullName evidence="2">Ni/Fe hydrogenase subunit beta</fullName>
    </submittedName>
</protein>
<evidence type="ECO:0000313" key="3">
    <source>
        <dbReference type="Proteomes" id="UP000070404"/>
    </source>
</evidence>
<dbReference type="PANTHER" id="PTHR40447">
    <property type="entry name" value="ANAEROBIC SULFITE REDUCTASE SUBUNIT A"/>
    <property type="match status" value="1"/>
</dbReference>
<proteinExistence type="predicted"/>
<dbReference type="AlphaFoldDB" id="A0A133VJV8"/>
<dbReference type="InterPro" id="IPR017896">
    <property type="entry name" value="4Fe4S_Fe-S-bd"/>
</dbReference>
<reference evidence="2 3" key="1">
    <citation type="journal article" date="2016" name="Sci. Rep.">
        <title>Metabolic traits of an uncultured archaeal lineage -MSBL1- from brine pools of the Red Sea.</title>
        <authorList>
            <person name="Mwirichia R."/>
            <person name="Alam I."/>
            <person name="Rashid M."/>
            <person name="Vinu M."/>
            <person name="Ba-Alawi W."/>
            <person name="Anthony Kamau A."/>
            <person name="Kamanda Ngugi D."/>
            <person name="Goker M."/>
            <person name="Klenk H.P."/>
            <person name="Bajic V."/>
            <person name="Stingl U."/>
        </authorList>
    </citation>
    <scope>NUCLEOTIDE SEQUENCE [LARGE SCALE GENOMIC DNA]</scope>
    <source>
        <strain evidence="2">SCGC-AAA382C18</strain>
    </source>
</reference>
<evidence type="ECO:0000259" key="1">
    <source>
        <dbReference type="PROSITE" id="PS51379"/>
    </source>
</evidence>
<gene>
    <name evidence="2" type="ORF">AKJ52_01765</name>
</gene>
<dbReference type="PANTHER" id="PTHR40447:SF1">
    <property type="entry name" value="ANAEROBIC SULFITE REDUCTASE SUBUNIT A"/>
    <property type="match status" value="1"/>
</dbReference>
<accession>A0A133VJV8</accession>
<name>A0A133VJV8_9EURY</name>
<dbReference type="InterPro" id="IPR017900">
    <property type="entry name" value="4Fe4S_Fe_S_CS"/>
</dbReference>
<feature type="domain" description="4Fe-4S ferredoxin-type" evidence="1">
    <location>
        <begin position="226"/>
        <end position="256"/>
    </location>
</feature>
<keyword evidence="3" id="KW-1185">Reference proteome</keyword>
<comment type="caution">
    <text evidence="2">The sequence shown here is derived from an EMBL/GenBank/DDBJ whole genome shotgun (WGS) entry which is preliminary data.</text>
</comment>
<sequence>MKVVQKDDFESLVNDLIREDPREVVGVQSKDEKFVFDELHDSEDLRLDYDVTILPPKKYFMPQKEIVLEYSHADGDFDVNPVNEVESRIIIGVHPYDLVAIEQLDKVFSDVYEDENYLEKRKESILIGVDMQNVSDWCFAGSMGTATTDSGYDLMLTDLGDKYAVDVGSKKGKELMEKVESRNATSSEIEKVEKTKQELMDKFEKELDYSPDELPYVLEQNYENMEFWEKNSEDCYSCGSCNLVCPTCYCFDVDEKNELDMQSGVRERRWDGCLLEEFAIVAGGENFRENRAERYRHRYMRKGNYIYERYGDIACVGCGRCGSHCVPDIADPSRIFNELKEEIEE</sequence>